<accession>A0A415E424</accession>
<dbReference type="InterPro" id="IPR052411">
    <property type="entry name" value="c-mor_Regulatory_Protein"/>
</dbReference>
<dbReference type="STRING" id="1776384.GCA_900086585_03974"/>
<sequence length="90" mass="10431">MSCRKSIHALPAELLEQIQEYVEGEVIYIPKKKSSKKCWGENTDTRGILAARNAQICQDFQSGMSVKQLSDKYFLVEKSIQRILRKRKIE</sequence>
<dbReference type="InterPro" id="IPR009057">
    <property type="entry name" value="Homeodomain-like_sf"/>
</dbReference>
<evidence type="ECO:0000313" key="2">
    <source>
        <dbReference type="Proteomes" id="UP000284841"/>
    </source>
</evidence>
<dbReference type="GeneID" id="83006256"/>
<dbReference type="PANTHER" id="PTHR37812">
    <property type="entry name" value="MU-LIKE PROPHAGE FLUMU PROTEIN C"/>
    <property type="match status" value="1"/>
</dbReference>
<dbReference type="OrthoDB" id="9800398at2"/>
<reference evidence="1 2" key="1">
    <citation type="submission" date="2018-08" db="EMBL/GenBank/DDBJ databases">
        <title>A genome reference for cultivated species of the human gut microbiota.</title>
        <authorList>
            <person name="Zou Y."/>
            <person name="Xue W."/>
            <person name="Luo G."/>
        </authorList>
    </citation>
    <scope>NUCLEOTIDE SEQUENCE [LARGE SCALE GENOMIC DNA]</scope>
    <source>
        <strain evidence="1 2">AM07-24</strain>
    </source>
</reference>
<gene>
    <name evidence="1" type="ORF">DW099_08160</name>
</gene>
<dbReference type="NCBIfam" id="NF040785">
    <property type="entry name" value="CD3324_fam"/>
    <property type="match status" value="1"/>
</dbReference>
<evidence type="ECO:0008006" key="3">
    <source>
        <dbReference type="Google" id="ProtNLM"/>
    </source>
</evidence>
<dbReference type="InterPro" id="IPR049739">
    <property type="entry name" value="YraL-like"/>
</dbReference>
<dbReference type="Gene3D" id="1.10.10.60">
    <property type="entry name" value="Homeodomain-like"/>
    <property type="match status" value="1"/>
</dbReference>
<proteinExistence type="predicted"/>
<comment type="caution">
    <text evidence="1">The sequence shown here is derived from an EMBL/GenBank/DDBJ whole genome shotgun (WGS) entry which is preliminary data.</text>
</comment>
<dbReference type="Proteomes" id="UP000284841">
    <property type="component" value="Unassembled WGS sequence"/>
</dbReference>
<dbReference type="PANTHER" id="PTHR37812:SF1">
    <property type="entry name" value="MU-LIKE PROPHAGE FLUMU PROTEIN C"/>
    <property type="match status" value="1"/>
</dbReference>
<dbReference type="RefSeq" id="WP_067542267.1">
    <property type="nucleotide sequence ID" value="NZ_AP025567.1"/>
</dbReference>
<keyword evidence="2" id="KW-1185">Reference proteome</keyword>
<protein>
    <recommendedName>
        <fullName evidence="3">Mor transcription activator domain-containing protein</fullName>
    </recommendedName>
</protein>
<name>A0A415E424_9FIRM</name>
<dbReference type="AlphaFoldDB" id="A0A415E424"/>
<organism evidence="1 2">
    <name type="scientific">Emergencia timonensis</name>
    <dbReference type="NCBI Taxonomy" id="1776384"/>
    <lineage>
        <taxon>Bacteria</taxon>
        <taxon>Bacillati</taxon>
        <taxon>Bacillota</taxon>
        <taxon>Clostridia</taxon>
        <taxon>Peptostreptococcales</taxon>
        <taxon>Anaerovoracaceae</taxon>
        <taxon>Emergencia</taxon>
    </lineage>
</organism>
<dbReference type="EMBL" id="QRMS01000002">
    <property type="protein sequence ID" value="RHJ88368.1"/>
    <property type="molecule type" value="Genomic_DNA"/>
</dbReference>
<dbReference type="SUPFAM" id="SSF46689">
    <property type="entry name" value="Homeodomain-like"/>
    <property type="match status" value="1"/>
</dbReference>
<evidence type="ECO:0000313" key="1">
    <source>
        <dbReference type="EMBL" id="RHJ88368.1"/>
    </source>
</evidence>